<dbReference type="SUPFAM" id="SSF51735">
    <property type="entry name" value="NAD(P)-binding Rossmann-fold domains"/>
    <property type="match status" value="1"/>
</dbReference>
<dbReference type="eggNOG" id="COG0673">
    <property type="taxonomic scope" value="Bacteria"/>
</dbReference>
<sequence length="346" mass="37845">MIMLNFAIVGCGHIAKKHAQAIRQTKGAALVAVCDPVVHTMKEYDEKDGAVMYETMSTLLQDQKVEAVIICTPSGLHADLAIEAACASKHVIVEKPLALTTAASSRVIAACEKHGVKLAVVHPNRCRPGVQKLKEVLDHHDIGSVSHVNATLRWNRTQAYFDQAAWRGTAALDGGVLMNQAIHNIDLLLWLMGDVEEVYCMKETRVRNIEEEDVCVGTLRFRSGALGMIEAATTIYPENLEESISFFAERACIKLGGKQAVHIEHWKVHGMSPVESALLKAQIASDPFGKQGHCVIIEDFVQAVNEDRAPMVSGHEGQRALAVVEAMYRSAQQNRPIKVAPQGVFV</sequence>
<dbReference type="Proteomes" id="UP000004080">
    <property type="component" value="Unassembled WGS sequence"/>
</dbReference>
<dbReference type="EMBL" id="AKKV01000019">
    <property type="protein sequence ID" value="EIT86922.1"/>
    <property type="molecule type" value="Genomic_DNA"/>
</dbReference>
<organism evidence="3 4">
    <name type="scientific">Fictibacillus macauensis ZFHKF-1</name>
    <dbReference type="NCBI Taxonomy" id="1196324"/>
    <lineage>
        <taxon>Bacteria</taxon>
        <taxon>Bacillati</taxon>
        <taxon>Bacillota</taxon>
        <taxon>Bacilli</taxon>
        <taxon>Bacillales</taxon>
        <taxon>Fictibacillaceae</taxon>
        <taxon>Fictibacillus</taxon>
    </lineage>
</organism>
<protein>
    <submittedName>
        <fullName evidence="3">Oxidoreductase domain-containing protein</fullName>
    </submittedName>
</protein>
<keyword evidence="4" id="KW-1185">Reference proteome</keyword>
<dbReference type="InterPro" id="IPR052515">
    <property type="entry name" value="Gfo/Idh/MocA_Oxidoreductase"/>
</dbReference>
<dbReference type="PANTHER" id="PTHR43249:SF1">
    <property type="entry name" value="D-GLUCOSIDE 3-DEHYDROGENASE"/>
    <property type="match status" value="1"/>
</dbReference>
<dbReference type="InterPro" id="IPR000683">
    <property type="entry name" value="Gfo/Idh/MocA-like_OxRdtase_N"/>
</dbReference>
<dbReference type="PANTHER" id="PTHR43249">
    <property type="entry name" value="UDP-N-ACETYL-2-AMINO-2-DEOXY-D-GLUCURONATE OXIDASE"/>
    <property type="match status" value="1"/>
</dbReference>
<dbReference type="Gene3D" id="3.30.360.10">
    <property type="entry name" value="Dihydrodipicolinate Reductase, domain 2"/>
    <property type="match status" value="1"/>
</dbReference>
<dbReference type="Pfam" id="PF01408">
    <property type="entry name" value="GFO_IDH_MocA"/>
    <property type="match status" value="1"/>
</dbReference>
<dbReference type="InterPro" id="IPR036291">
    <property type="entry name" value="NAD(P)-bd_dom_sf"/>
</dbReference>
<accession>I8ALW2</accession>
<dbReference type="InterPro" id="IPR055170">
    <property type="entry name" value="GFO_IDH_MocA-like_dom"/>
</dbReference>
<gene>
    <name evidence="3" type="ORF">A374_01664</name>
</gene>
<comment type="caution">
    <text evidence="3">The sequence shown here is derived from an EMBL/GenBank/DDBJ whole genome shotgun (WGS) entry which is preliminary data.</text>
</comment>
<proteinExistence type="predicted"/>
<dbReference type="PATRIC" id="fig|1196324.3.peg.329"/>
<evidence type="ECO:0000313" key="4">
    <source>
        <dbReference type="Proteomes" id="UP000004080"/>
    </source>
</evidence>
<dbReference type="SUPFAM" id="SSF55347">
    <property type="entry name" value="Glyceraldehyde-3-phosphate dehydrogenase-like, C-terminal domain"/>
    <property type="match status" value="1"/>
</dbReference>
<dbReference type="Gene3D" id="3.40.50.720">
    <property type="entry name" value="NAD(P)-binding Rossmann-like Domain"/>
    <property type="match status" value="1"/>
</dbReference>
<evidence type="ECO:0000259" key="2">
    <source>
        <dbReference type="Pfam" id="PF22725"/>
    </source>
</evidence>
<name>I8ALW2_9BACL</name>
<reference evidence="3 4" key="1">
    <citation type="journal article" date="2012" name="J. Bacteriol.">
        <title>Genome of Bacillus macauensis ZFHKF-1, a Long-Chain-Forming Bacterium.</title>
        <authorList>
            <person name="Cai L."/>
            <person name="Zhang T."/>
        </authorList>
    </citation>
    <scope>NUCLEOTIDE SEQUENCE [LARGE SCALE GENOMIC DNA]</scope>
    <source>
        <strain evidence="3 4">ZFHKF-1</strain>
    </source>
</reference>
<dbReference type="Pfam" id="PF22725">
    <property type="entry name" value="GFO_IDH_MocA_C3"/>
    <property type="match status" value="1"/>
</dbReference>
<dbReference type="STRING" id="1196324.A374_01664"/>
<feature type="domain" description="GFO/IDH/MocA-like oxidoreductase" evidence="2">
    <location>
        <begin position="130"/>
        <end position="250"/>
    </location>
</feature>
<dbReference type="GO" id="GO:0000166">
    <property type="term" value="F:nucleotide binding"/>
    <property type="evidence" value="ECO:0007669"/>
    <property type="project" value="InterPro"/>
</dbReference>
<evidence type="ECO:0000259" key="1">
    <source>
        <dbReference type="Pfam" id="PF01408"/>
    </source>
</evidence>
<evidence type="ECO:0000313" key="3">
    <source>
        <dbReference type="EMBL" id="EIT86922.1"/>
    </source>
</evidence>
<dbReference type="AlphaFoldDB" id="I8ALW2"/>
<feature type="domain" description="Gfo/Idh/MocA-like oxidoreductase N-terminal" evidence="1">
    <location>
        <begin position="4"/>
        <end position="121"/>
    </location>
</feature>